<organism evidence="6 7">
    <name type="scientific">Cyclobacterium xiamenense</name>
    <dbReference type="NCBI Taxonomy" id="1297121"/>
    <lineage>
        <taxon>Bacteria</taxon>
        <taxon>Pseudomonadati</taxon>
        <taxon>Bacteroidota</taxon>
        <taxon>Cytophagia</taxon>
        <taxon>Cytophagales</taxon>
        <taxon>Cyclobacteriaceae</taxon>
        <taxon>Cyclobacterium</taxon>
    </lineage>
</organism>
<dbReference type="Gene3D" id="1.25.40.10">
    <property type="entry name" value="Tetratricopeptide repeat domain"/>
    <property type="match status" value="1"/>
</dbReference>
<reference evidence="7" key="1">
    <citation type="submission" date="2016-10" db="EMBL/GenBank/DDBJ databases">
        <authorList>
            <person name="Varghese N."/>
            <person name="Submissions S."/>
        </authorList>
    </citation>
    <scope>NUCLEOTIDE SEQUENCE [LARGE SCALE GENOMIC DNA]</scope>
    <source>
        <strain evidence="7">IBRC-M 10761</strain>
    </source>
</reference>
<evidence type="ECO:0000256" key="1">
    <source>
        <dbReference type="ARBA" id="ARBA00004442"/>
    </source>
</evidence>
<dbReference type="SUPFAM" id="SSF48452">
    <property type="entry name" value="TPR-like"/>
    <property type="match status" value="1"/>
</dbReference>
<dbReference type="SUPFAM" id="SSF82171">
    <property type="entry name" value="DPP6 N-terminal domain-like"/>
    <property type="match status" value="1"/>
</dbReference>
<dbReference type="PROSITE" id="PS51257">
    <property type="entry name" value="PROKAR_LIPOPROTEIN"/>
    <property type="match status" value="1"/>
</dbReference>
<dbReference type="SUPFAM" id="SSF103088">
    <property type="entry name" value="OmpA-like"/>
    <property type="match status" value="1"/>
</dbReference>
<keyword evidence="2 4" id="KW-0472">Membrane</keyword>
<evidence type="ECO:0000313" key="7">
    <source>
        <dbReference type="Proteomes" id="UP000199403"/>
    </source>
</evidence>
<dbReference type="Gene3D" id="2.120.10.30">
    <property type="entry name" value="TolB, C-terminal domain"/>
    <property type="match status" value="1"/>
</dbReference>
<dbReference type="Proteomes" id="UP000199403">
    <property type="component" value="Unassembled WGS sequence"/>
</dbReference>
<dbReference type="InterPro" id="IPR006665">
    <property type="entry name" value="OmpA-like"/>
</dbReference>
<proteinExistence type="predicted"/>
<evidence type="ECO:0000259" key="5">
    <source>
        <dbReference type="PROSITE" id="PS51123"/>
    </source>
</evidence>
<name>A0A1H7BNS5_9BACT</name>
<dbReference type="Pfam" id="PF07676">
    <property type="entry name" value="PD40"/>
    <property type="match status" value="3"/>
</dbReference>
<gene>
    <name evidence="6" type="ORF">SAMN05192553_111100</name>
</gene>
<dbReference type="PRINTS" id="PR01021">
    <property type="entry name" value="OMPADOMAIN"/>
</dbReference>
<evidence type="ECO:0000256" key="2">
    <source>
        <dbReference type="ARBA" id="ARBA00023136"/>
    </source>
</evidence>
<dbReference type="InterPro" id="IPR006664">
    <property type="entry name" value="OMP_bac"/>
</dbReference>
<feature type="domain" description="OmpA-like" evidence="5">
    <location>
        <begin position="526"/>
        <end position="640"/>
    </location>
</feature>
<dbReference type="Gene3D" id="3.30.1330.60">
    <property type="entry name" value="OmpA-like domain"/>
    <property type="match status" value="1"/>
</dbReference>
<dbReference type="InterPro" id="IPR036737">
    <property type="entry name" value="OmpA-like_sf"/>
</dbReference>
<dbReference type="Pfam" id="PF00691">
    <property type="entry name" value="OmpA"/>
    <property type="match status" value="1"/>
</dbReference>
<dbReference type="InterPro" id="IPR050330">
    <property type="entry name" value="Bact_OuterMem_StrucFunc"/>
</dbReference>
<keyword evidence="7" id="KW-1185">Reference proteome</keyword>
<dbReference type="InterPro" id="IPR011042">
    <property type="entry name" value="6-blade_b-propeller_TolB-like"/>
</dbReference>
<comment type="subcellular location">
    <subcellularLocation>
        <location evidence="1">Cell outer membrane</location>
    </subcellularLocation>
</comment>
<evidence type="ECO:0000313" key="6">
    <source>
        <dbReference type="EMBL" id="SEJ75920.1"/>
    </source>
</evidence>
<sequence>MMRQVLLFFLLTFTACLQVRGQTYSIIDKRAIGYYEEGESFLSRKQFGEAAGKFQDAYQRSKDFYEAYIRHVQTLLSTGRSGEALDVVGLAENRLAIKDSDLFRGRLAWLKGQVLVEMGHFEEALQAVEQSSPYLTEEFTNSEAYREKMQQFRMIEEGIRNPLSLNKEKLPTPLNRFQLQYFPVLTADGKRIFFTKRDGMSARDHEDIFFSNRDQGDWTEPEPISLSINTRYNEGTCTISADGRLLIFTSCDTPDSFGSCDLYLTERVNGTWQKPRNMGRNVNSRFWDSQPSLSADGGMLFFSSNRPEGQGGNDIWFSKRDGTGQWSPAENLGQPVNTAGDEVSPFVFFNNTVLFFASDGHKGFGKKDLFISRYSSRGFGPPENLGYPINDQKDQLALFITAQKDYAYYTENSYHQGKADSSFLYRFDFPEEIDLGENLVVTEGRVLNEQTGEPVEAVLSLVNLENDSTLYTFRSEGEAGTFTMIYPDKSFSGLYVEKQGYIPRIYNVDRDNLKNQKNLEIQLEPISSGNRFVFENVFFDFDDTQLKPASISSLKRLVAFLETHPAVSITIAGHTDNVGSDAYNLTLSTQRAVEVKEFLLESGIEESRIATRGMGSSAPLVPNDTEENRAFNRRIEVIIR</sequence>
<dbReference type="InterPro" id="IPR011990">
    <property type="entry name" value="TPR-like_helical_dom_sf"/>
</dbReference>
<dbReference type="AlphaFoldDB" id="A0A1H7BNS5"/>
<keyword evidence="3" id="KW-0998">Cell outer membrane</keyword>
<dbReference type="RefSeq" id="WP_092178607.1">
    <property type="nucleotide sequence ID" value="NZ_FNZH01000011.1"/>
</dbReference>
<evidence type="ECO:0000256" key="4">
    <source>
        <dbReference type="PROSITE-ProRule" id="PRU00473"/>
    </source>
</evidence>
<protein>
    <submittedName>
        <fullName evidence="6">Outer membrane protein OmpA</fullName>
    </submittedName>
</protein>
<accession>A0A1H7BNS5</accession>
<dbReference type="PANTHER" id="PTHR30329:SF21">
    <property type="entry name" value="LIPOPROTEIN YIAD-RELATED"/>
    <property type="match status" value="1"/>
</dbReference>
<evidence type="ECO:0000256" key="3">
    <source>
        <dbReference type="ARBA" id="ARBA00023237"/>
    </source>
</evidence>
<dbReference type="CDD" id="cd07185">
    <property type="entry name" value="OmpA_C-like"/>
    <property type="match status" value="1"/>
</dbReference>
<dbReference type="STRING" id="1416801.SAMN05192553_111100"/>
<dbReference type="OrthoDB" id="9809364at2"/>
<dbReference type="GO" id="GO:0009279">
    <property type="term" value="C:cell outer membrane"/>
    <property type="evidence" value="ECO:0007669"/>
    <property type="project" value="UniProtKB-SubCell"/>
</dbReference>
<dbReference type="PANTHER" id="PTHR30329">
    <property type="entry name" value="STATOR ELEMENT OF FLAGELLAR MOTOR COMPLEX"/>
    <property type="match status" value="1"/>
</dbReference>
<dbReference type="EMBL" id="FNZH01000011">
    <property type="protein sequence ID" value="SEJ75920.1"/>
    <property type="molecule type" value="Genomic_DNA"/>
</dbReference>
<dbReference type="PROSITE" id="PS51123">
    <property type="entry name" value="OMPA_2"/>
    <property type="match status" value="1"/>
</dbReference>
<dbReference type="InterPro" id="IPR011659">
    <property type="entry name" value="WD40"/>
</dbReference>